<evidence type="ECO:0000313" key="2">
    <source>
        <dbReference type="Proteomes" id="UP000198398"/>
    </source>
</evidence>
<keyword evidence="2" id="KW-1185">Reference proteome</keyword>
<dbReference type="EMBL" id="CP022317">
    <property type="protein sequence ID" value="ASK67311.1"/>
    <property type="molecule type" value="Genomic_DNA"/>
</dbReference>
<sequence>MAEILTPYDTGQRAEPKLWQRSRAEVHQVMQHGDAEDVGNVDFIDDEGATIATVHVSRDPDGGHTVHVMPFTDTVRLDLHTEH</sequence>
<gene>
    <name evidence="1" type="ORF">CFK39_15825</name>
</gene>
<accession>A0A220UH99</accession>
<dbReference type="OrthoDB" id="4945643at2"/>
<reference evidence="1 2" key="1">
    <citation type="submission" date="2017-07" db="EMBL/GenBank/DDBJ databases">
        <title>Brachybacterium sp. VR2415.</title>
        <authorList>
            <person name="Tak E.J."/>
            <person name="Bae J.-W."/>
        </authorList>
    </citation>
    <scope>NUCLEOTIDE SEQUENCE [LARGE SCALE GENOMIC DNA]</scope>
    <source>
        <strain evidence="1 2">VR2415</strain>
        <plasmid evidence="2">unnamed1 sequence</plasmid>
    </source>
</reference>
<geneLocation type="plasmid" evidence="2">
    <name>unnamed1 sequence</name>
</geneLocation>
<name>A0A220UH99_9MICO</name>
<dbReference type="Proteomes" id="UP000198398">
    <property type="component" value="Plasmid unnamed1"/>
</dbReference>
<evidence type="ECO:0000313" key="1">
    <source>
        <dbReference type="EMBL" id="ASK67311.1"/>
    </source>
</evidence>
<dbReference type="RefSeq" id="WP_089066542.1">
    <property type="nucleotide sequence ID" value="NZ_CP022317.1"/>
</dbReference>
<dbReference type="KEGG" id="brv:CFK39_15825"/>
<keyword evidence="1" id="KW-0614">Plasmid</keyword>
<dbReference type="AlphaFoldDB" id="A0A220UH99"/>
<protein>
    <submittedName>
        <fullName evidence="1">Uncharacterized protein</fullName>
    </submittedName>
</protein>
<organism evidence="1 2">
    <name type="scientific">Brachybacterium avium</name>
    <dbReference type="NCBI Taxonomy" id="2017485"/>
    <lineage>
        <taxon>Bacteria</taxon>
        <taxon>Bacillati</taxon>
        <taxon>Actinomycetota</taxon>
        <taxon>Actinomycetes</taxon>
        <taxon>Micrococcales</taxon>
        <taxon>Dermabacteraceae</taxon>
        <taxon>Brachybacterium</taxon>
    </lineage>
</organism>
<proteinExistence type="predicted"/>